<evidence type="ECO:0000313" key="2">
    <source>
        <dbReference type="Proteomes" id="UP000298773"/>
    </source>
</evidence>
<reference evidence="1 2" key="1">
    <citation type="submission" date="2018-12" db="EMBL/GenBank/DDBJ databases">
        <authorList>
            <person name="Chong R.A."/>
        </authorList>
    </citation>
    <scope>NUCLEOTIDE SEQUENCE [LARGE SCALE GENOMIC DNA]</scope>
    <source>
        <strain evidence="1 2">Hta</strain>
    </source>
</reference>
<dbReference type="PANTHER" id="PTHR40593:SF1">
    <property type="entry name" value="PENICILLIN-BINDING PROTEIN ACTIVATOR LPOB"/>
    <property type="match status" value="1"/>
</dbReference>
<dbReference type="Proteomes" id="UP000298773">
    <property type="component" value="Chromosome"/>
</dbReference>
<dbReference type="AlphaFoldDB" id="A0A4D6XUW6"/>
<dbReference type="Pfam" id="PF13036">
    <property type="entry name" value="LpoB"/>
    <property type="match status" value="1"/>
</dbReference>
<dbReference type="OrthoDB" id="6554269at2"/>
<name>A0A4D6XUW6_9GAMM</name>
<reference evidence="1 2" key="2">
    <citation type="submission" date="2019-05" db="EMBL/GenBank/DDBJ databases">
        <title>Genome evolution of the obligate endosymbiont Buchnera aphidicola.</title>
        <authorList>
            <person name="Moran N.A."/>
        </authorList>
    </citation>
    <scope>NUCLEOTIDE SEQUENCE [LARGE SCALE GENOMIC DNA]</scope>
    <source>
        <strain evidence="1 2">Hta</strain>
    </source>
</reference>
<dbReference type="GO" id="GO:0031241">
    <property type="term" value="C:periplasmic side of cell outer membrane"/>
    <property type="evidence" value="ECO:0007669"/>
    <property type="project" value="TreeGrafter"/>
</dbReference>
<evidence type="ECO:0000313" key="1">
    <source>
        <dbReference type="EMBL" id="QCI21652.1"/>
    </source>
</evidence>
<evidence type="ECO:0008006" key="3">
    <source>
        <dbReference type="Google" id="ProtNLM"/>
    </source>
</evidence>
<accession>A0A4D6XUW6</accession>
<dbReference type="RefSeq" id="WP_158356622.1">
    <property type="nucleotide sequence ID" value="NZ_CP034873.1"/>
</dbReference>
<dbReference type="Gene3D" id="3.40.50.10610">
    <property type="entry name" value="ABC-type transport auxiliary lipoprotein component"/>
    <property type="match status" value="1"/>
</dbReference>
<protein>
    <recommendedName>
        <fullName evidence="3">Penicillin-binding protein activator LpoB</fullName>
    </recommendedName>
</protein>
<dbReference type="GO" id="GO:0009252">
    <property type="term" value="P:peptidoglycan biosynthetic process"/>
    <property type="evidence" value="ECO:0007669"/>
    <property type="project" value="TreeGrafter"/>
</dbReference>
<organism evidence="1 2">
    <name type="scientific">Buchnera aphidicola</name>
    <name type="common">Hyadaphis tataricae</name>
    <dbReference type="NCBI Taxonomy" id="1241859"/>
    <lineage>
        <taxon>Bacteria</taxon>
        <taxon>Pseudomonadati</taxon>
        <taxon>Pseudomonadota</taxon>
        <taxon>Gammaproteobacteria</taxon>
        <taxon>Enterobacterales</taxon>
        <taxon>Erwiniaceae</taxon>
        <taxon>Buchnera</taxon>
    </lineage>
</organism>
<dbReference type="PANTHER" id="PTHR40593">
    <property type="entry name" value="PENICILLIN-BINDING PROTEIN ACTIVATOR LPOB"/>
    <property type="match status" value="1"/>
</dbReference>
<dbReference type="GO" id="GO:0030234">
    <property type="term" value="F:enzyme regulator activity"/>
    <property type="evidence" value="ECO:0007669"/>
    <property type="project" value="TreeGrafter"/>
</dbReference>
<gene>
    <name evidence="1" type="ORF">D9V69_01780</name>
</gene>
<dbReference type="InterPro" id="IPR014094">
    <property type="entry name" value="LpoB"/>
</dbReference>
<proteinExistence type="predicted"/>
<sequence length="166" mass="19151">MIKKFFYIFCMIIFINSCNVAKKEKNIFFNIDAAIENIVIQLLQSKNIIINKNTLFFAHTLNNNGTININAKKITDIIKNTITKYNDKIIFISEKKINQSKQKLGLSNEKNVRNTSIAILLSRSNHAEYYLESNVSGYTKPFLLTLKLILTKTGEIIFLKTAKFNY</sequence>
<dbReference type="EMBL" id="CP034873">
    <property type="protein sequence ID" value="QCI21652.1"/>
    <property type="molecule type" value="Genomic_DNA"/>
</dbReference>